<dbReference type="GO" id="GO:0005524">
    <property type="term" value="F:ATP binding"/>
    <property type="evidence" value="ECO:0007669"/>
    <property type="project" value="UniProtKB-UniRule"/>
</dbReference>
<comment type="pathway">
    <text evidence="1">Protein modification; protein neddylation.</text>
</comment>
<dbReference type="InterPro" id="IPR016135">
    <property type="entry name" value="UBQ-conjugating_enzyme/RWD"/>
</dbReference>
<dbReference type="Pfam" id="PF00179">
    <property type="entry name" value="UQ_con"/>
    <property type="match status" value="1"/>
</dbReference>
<comment type="caution">
    <text evidence="10">The sequence shown here is derived from an EMBL/GenBank/DDBJ whole genome shotgun (WGS) entry which is preliminary data.</text>
</comment>
<feature type="active site" description="Glycyl thioester intermediate" evidence="6">
    <location>
        <position position="138"/>
    </location>
</feature>
<evidence type="ECO:0000256" key="7">
    <source>
        <dbReference type="RuleBase" id="RU362109"/>
    </source>
</evidence>
<feature type="compositionally biased region" description="Basic and acidic residues" evidence="8">
    <location>
        <begin position="7"/>
        <end position="18"/>
    </location>
</feature>
<keyword evidence="5 7" id="KW-0067">ATP-binding</keyword>
<dbReference type="FunFam" id="3.10.110.10:FF:000005">
    <property type="entry name" value="NEDD8-conjugating enzyme Ubc12"/>
    <property type="match status" value="1"/>
</dbReference>
<evidence type="ECO:0000259" key="9">
    <source>
        <dbReference type="PROSITE" id="PS50127"/>
    </source>
</evidence>
<comment type="similarity">
    <text evidence="7">Belongs to the ubiquitin-conjugating enzyme family.</text>
</comment>
<dbReference type="CDD" id="cd23794">
    <property type="entry name" value="UBCc_UBE2F_UBE2M"/>
    <property type="match status" value="1"/>
</dbReference>
<reference evidence="10 11" key="1">
    <citation type="submission" date="2024-09" db="EMBL/GenBank/DDBJ databases">
        <title>Genome sequencing and assembly of Phytophthora oleae, isolate VK10A, causative agent of rot of olive drupes.</title>
        <authorList>
            <person name="Conti Taguali S."/>
            <person name="Riolo M."/>
            <person name="La Spada F."/>
            <person name="Cacciola S.O."/>
            <person name="Dionisio G."/>
        </authorList>
    </citation>
    <scope>NUCLEOTIDE SEQUENCE [LARGE SCALE GENOMIC DNA]</scope>
    <source>
        <strain evidence="10 11">VK10A</strain>
    </source>
</reference>
<keyword evidence="2" id="KW-0808">Transferase</keyword>
<evidence type="ECO:0000256" key="4">
    <source>
        <dbReference type="ARBA" id="ARBA00022786"/>
    </source>
</evidence>
<dbReference type="SUPFAM" id="SSF54495">
    <property type="entry name" value="UBC-like"/>
    <property type="match status" value="1"/>
</dbReference>
<keyword evidence="11" id="KW-1185">Reference proteome</keyword>
<dbReference type="PROSITE" id="PS00183">
    <property type="entry name" value="UBC_1"/>
    <property type="match status" value="1"/>
</dbReference>
<dbReference type="InterPro" id="IPR000608">
    <property type="entry name" value="UBC"/>
</dbReference>
<protein>
    <recommendedName>
        <fullName evidence="9">UBC core domain-containing protein</fullName>
    </recommendedName>
</protein>
<evidence type="ECO:0000256" key="8">
    <source>
        <dbReference type="SAM" id="MobiDB-lite"/>
    </source>
</evidence>
<sequence>MIRLKAKQAEKKAEEKEAAAAAESGETASAPKPKTKILGVGRGKRGGASKEKRRTPGEIRIQKDIAELDGGKAATVSFPEVNDLTVFNVKIAVDTGLWKGATYDFNFKIPPMYPHDPPKVHCTTKIYHPNIDLDGNVCLNILREDWKPVLDINSVIYGLIYLFYEPNPDDPLNKGSLVTEMVKVLYLIKNLRAEAAELFRTDPKQFATVVNRSLRGYSVQGIQFEQLI</sequence>
<accession>A0ABD3G965</accession>
<evidence type="ECO:0000256" key="5">
    <source>
        <dbReference type="ARBA" id="ARBA00022840"/>
    </source>
</evidence>
<dbReference type="PANTHER" id="PTHR24068">
    <property type="entry name" value="UBIQUITIN-CONJUGATING ENZYME E2"/>
    <property type="match status" value="1"/>
</dbReference>
<proteinExistence type="inferred from homology"/>
<feature type="domain" description="UBC core" evidence="9">
    <location>
        <begin position="56"/>
        <end position="208"/>
    </location>
</feature>
<feature type="region of interest" description="Disordered" evidence="8">
    <location>
        <begin position="1"/>
        <end position="56"/>
    </location>
</feature>
<dbReference type="SMART" id="SM00212">
    <property type="entry name" value="UBCc"/>
    <property type="match status" value="1"/>
</dbReference>
<dbReference type="AlphaFoldDB" id="A0ABD3G965"/>
<evidence type="ECO:0000256" key="3">
    <source>
        <dbReference type="ARBA" id="ARBA00022741"/>
    </source>
</evidence>
<dbReference type="Gene3D" id="3.10.110.10">
    <property type="entry name" value="Ubiquitin Conjugating Enzyme"/>
    <property type="match status" value="1"/>
</dbReference>
<gene>
    <name evidence="10" type="ORF">V7S43_000523</name>
</gene>
<evidence type="ECO:0000256" key="2">
    <source>
        <dbReference type="ARBA" id="ARBA00022679"/>
    </source>
</evidence>
<dbReference type="PROSITE" id="PS50127">
    <property type="entry name" value="UBC_2"/>
    <property type="match status" value="1"/>
</dbReference>
<dbReference type="Proteomes" id="UP001632037">
    <property type="component" value="Unassembled WGS sequence"/>
</dbReference>
<organism evidence="10 11">
    <name type="scientific">Phytophthora oleae</name>
    <dbReference type="NCBI Taxonomy" id="2107226"/>
    <lineage>
        <taxon>Eukaryota</taxon>
        <taxon>Sar</taxon>
        <taxon>Stramenopiles</taxon>
        <taxon>Oomycota</taxon>
        <taxon>Peronosporomycetes</taxon>
        <taxon>Peronosporales</taxon>
        <taxon>Peronosporaceae</taxon>
        <taxon>Phytophthora</taxon>
    </lineage>
</organism>
<dbReference type="GO" id="GO:0019788">
    <property type="term" value="F:NEDD8 transferase activity"/>
    <property type="evidence" value="ECO:0007669"/>
    <property type="project" value="UniProtKB-ARBA"/>
</dbReference>
<evidence type="ECO:0000256" key="6">
    <source>
        <dbReference type="PROSITE-ProRule" id="PRU10133"/>
    </source>
</evidence>
<keyword evidence="4 7" id="KW-0833">Ubl conjugation pathway</keyword>
<evidence type="ECO:0000313" key="11">
    <source>
        <dbReference type="Proteomes" id="UP001632037"/>
    </source>
</evidence>
<name>A0ABD3G965_9STRA</name>
<evidence type="ECO:0000256" key="1">
    <source>
        <dbReference type="ARBA" id="ARBA00005032"/>
    </source>
</evidence>
<dbReference type="InterPro" id="IPR023313">
    <property type="entry name" value="UBQ-conjugating_AS"/>
</dbReference>
<evidence type="ECO:0000313" key="10">
    <source>
        <dbReference type="EMBL" id="KAL3674575.1"/>
    </source>
</evidence>
<keyword evidence="3 7" id="KW-0547">Nucleotide-binding</keyword>
<dbReference type="EMBL" id="JBIMZQ010000001">
    <property type="protein sequence ID" value="KAL3674575.1"/>
    <property type="molecule type" value="Genomic_DNA"/>
</dbReference>